<dbReference type="AlphaFoldDB" id="A0AAV8UKN4"/>
<dbReference type="EMBL" id="JAMWBK010000010">
    <property type="protein sequence ID" value="KAJ8901747.1"/>
    <property type="molecule type" value="Genomic_DNA"/>
</dbReference>
<comment type="caution">
    <text evidence="2">The sequence shown here is derived from an EMBL/GenBank/DDBJ whole genome shotgun (WGS) entry which is preliminary data.</text>
</comment>
<evidence type="ECO:0000313" key="3">
    <source>
        <dbReference type="Proteomes" id="UP001157974"/>
    </source>
</evidence>
<sequence length="131" mass="14550">MGGAKRKRNLQKNDPVSRQKAYFRRQKMLRGGGESASETGLADLGVPLESVQPHKEDGSQIKSVDFFQIAPFEDVLTHVSKMRAGGRRPKTVRKDTVTDDEPTQPVPHSAVNSVPNRGSARFNKICYSFHS</sequence>
<feature type="region of interest" description="Disordered" evidence="1">
    <location>
        <begin position="1"/>
        <end position="20"/>
    </location>
</feature>
<organism evidence="2 3">
    <name type="scientific">Rhodosorus marinus</name>
    <dbReference type="NCBI Taxonomy" id="101924"/>
    <lineage>
        <taxon>Eukaryota</taxon>
        <taxon>Rhodophyta</taxon>
        <taxon>Stylonematophyceae</taxon>
        <taxon>Stylonematales</taxon>
        <taxon>Stylonemataceae</taxon>
        <taxon>Rhodosorus</taxon>
    </lineage>
</organism>
<evidence type="ECO:0000256" key="1">
    <source>
        <dbReference type="SAM" id="MobiDB-lite"/>
    </source>
</evidence>
<feature type="region of interest" description="Disordered" evidence="1">
    <location>
        <begin position="83"/>
        <end position="117"/>
    </location>
</feature>
<feature type="compositionally biased region" description="Basic residues" evidence="1">
    <location>
        <begin position="1"/>
        <end position="10"/>
    </location>
</feature>
<proteinExistence type="predicted"/>
<accession>A0AAV8UKN4</accession>
<dbReference type="Proteomes" id="UP001157974">
    <property type="component" value="Unassembled WGS sequence"/>
</dbReference>
<gene>
    <name evidence="2" type="ORF">NDN08_003953</name>
</gene>
<keyword evidence="3" id="KW-1185">Reference proteome</keyword>
<reference evidence="2 3" key="1">
    <citation type="journal article" date="2023" name="Nat. Commun.">
        <title>Origin of minicircular mitochondrial genomes in red algae.</title>
        <authorList>
            <person name="Lee Y."/>
            <person name="Cho C.H."/>
            <person name="Lee Y.M."/>
            <person name="Park S.I."/>
            <person name="Yang J.H."/>
            <person name="West J.A."/>
            <person name="Bhattacharya D."/>
            <person name="Yoon H.S."/>
        </authorList>
    </citation>
    <scope>NUCLEOTIDE SEQUENCE [LARGE SCALE GENOMIC DNA]</scope>
    <source>
        <strain evidence="2 3">CCMP1338</strain>
        <tissue evidence="2">Whole cell</tissue>
    </source>
</reference>
<protein>
    <submittedName>
        <fullName evidence="2">Uncharacterized protein</fullName>
    </submittedName>
</protein>
<evidence type="ECO:0000313" key="2">
    <source>
        <dbReference type="EMBL" id="KAJ8901747.1"/>
    </source>
</evidence>
<name>A0AAV8UKN4_9RHOD</name>